<dbReference type="Proteomes" id="UP000199529">
    <property type="component" value="Unassembled WGS sequence"/>
</dbReference>
<keyword evidence="3" id="KW-0808">Transferase</keyword>
<dbReference type="AlphaFoldDB" id="A0A1H3M6P2"/>
<feature type="domain" description="N-acetyltransferase" evidence="2">
    <location>
        <begin position="57"/>
        <end position="196"/>
    </location>
</feature>
<dbReference type="PANTHER" id="PTHR42791">
    <property type="entry name" value="GNAT FAMILY ACETYLTRANSFERASE"/>
    <property type="match status" value="1"/>
</dbReference>
<proteinExistence type="predicted"/>
<feature type="region of interest" description="Disordered" evidence="1">
    <location>
        <begin position="178"/>
        <end position="200"/>
    </location>
</feature>
<evidence type="ECO:0000256" key="1">
    <source>
        <dbReference type="SAM" id="MobiDB-lite"/>
    </source>
</evidence>
<dbReference type="EMBL" id="FNOK01000033">
    <property type="protein sequence ID" value="SDY72400.1"/>
    <property type="molecule type" value="Genomic_DNA"/>
</dbReference>
<dbReference type="InterPro" id="IPR052523">
    <property type="entry name" value="Trichothecene_AcTrans"/>
</dbReference>
<reference evidence="4" key="1">
    <citation type="submission" date="2016-10" db="EMBL/GenBank/DDBJ databases">
        <authorList>
            <person name="Varghese N."/>
            <person name="Submissions S."/>
        </authorList>
    </citation>
    <scope>NUCLEOTIDE SEQUENCE [LARGE SCALE GENOMIC DNA]</scope>
    <source>
        <strain evidence="4">CGMCC 4.3530</strain>
    </source>
</reference>
<dbReference type="PROSITE" id="PS51186">
    <property type="entry name" value="GNAT"/>
    <property type="match status" value="1"/>
</dbReference>
<dbReference type="InterPro" id="IPR000182">
    <property type="entry name" value="GNAT_dom"/>
</dbReference>
<gene>
    <name evidence="3" type="ORF">SAMN05216215_103381</name>
</gene>
<organism evidence="3 4">
    <name type="scientific">Saccharopolyspora shandongensis</name>
    <dbReference type="NCBI Taxonomy" id="418495"/>
    <lineage>
        <taxon>Bacteria</taxon>
        <taxon>Bacillati</taxon>
        <taxon>Actinomycetota</taxon>
        <taxon>Actinomycetes</taxon>
        <taxon>Pseudonocardiales</taxon>
        <taxon>Pseudonocardiaceae</taxon>
        <taxon>Saccharopolyspora</taxon>
    </lineage>
</organism>
<evidence type="ECO:0000259" key="2">
    <source>
        <dbReference type="PROSITE" id="PS51186"/>
    </source>
</evidence>
<keyword evidence="4" id="KW-1185">Reference proteome</keyword>
<sequence>MDLIVRRATPAELDRIVPAYAAACADEAVSSWVTSGRELPGALYRDSVREALGADEVLVAQRADGTIEGLSVWLTLRSAERVRREAAVLAESAGADPVLRRMATVLTLVAQRHPDEPHVFLSSMGVLAASRGSGVGSAILRHRLHRADADAQPTYLEASTPRNQALYARHGFEPLGQPIALPDDGPRLQPMWREPRVTGG</sequence>
<evidence type="ECO:0000313" key="4">
    <source>
        <dbReference type="Proteomes" id="UP000199529"/>
    </source>
</evidence>
<dbReference type="Pfam" id="PF13508">
    <property type="entry name" value="Acetyltransf_7"/>
    <property type="match status" value="1"/>
</dbReference>
<dbReference type="STRING" id="418495.SAMN05216215_103381"/>
<dbReference type="SUPFAM" id="SSF55729">
    <property type="entry name" value="Acyl-CoA N-acyltransferases (Nat)"/>
    <property type="match status" value="1"/>
</dbReference>
<evidence type="ECO:0000313" key="3">
    <source>
        <dbReference type="EMBL" id="SDY72400.1"/>
    </source>
</evidence>
<name>A0A1H3M6P2_9PSEU</name>
<dbReference type="PANTHER" id="PTHR42791:SF1">
    <property type="entry name" value="N-ACETYLTRANSFERASE DOMAIN-CONTAINING PROTEIN"/>
    <property type="match status" value="1"/>
</dbReference>
<accession>A0A1H3M6P2</accession>
<dbReference type="Gene3D" id="3.40.630.30">
    <property type="match status" value="1"/>
</dbReference>
<dbReference type="RefSeq" id="WP_093271500.1">
    <property type="nucleotide sequence ID" value="NZ_FNOK01000033.1"/>
</dbReference>
<dbReference type="OrthoDB" id="7057833at2"/>
<dbReference type="InterPro" id="IPR016181">
    <property type="entry name" value="Acyl_CoA_acyltransferase"/>
</dbReference>
<protein>
    <submittedName>
        <fullName evidence="3">Acetyltransferase (GNAT) domain-containing protein</fullName>
    </submittedName>
</protein>
<dbReference type="GO" id="GO:0016747">
    <property type="term" value="F:acyltransferase activity, transferring groups other than amino-acyl groups"/>
    <property type="evidence" value="ECO:0007669"/>
    <property type="project" value="InterPro"/>
</dbReference>